<evidence type="ECO:0000256" key="4">
    <source>
        <dbReference type="ARBA" id="ARBA00022603"/>
    </source>
</evidence>
<dbReference type="PATRIC" id="fig|505345.7.peg.640"/>
<dbReference type="GO" id="GO:0032259">
    <property type="term" value="P:methylation"/>
    <property type="evidence" value="ECO:0007669"/>
    <property type="project" value="UniProtKB-KW"/>
</dbReference>
<dbReference type="InterPro" id="IPR037115">
    <property type="entry name" value="Sirohaem_synt_dimer_dom_sf"/>
</dbReference>
<feature type="domain" description="Siroheme synthase central" evidence="20">
    <location>
        <begin position="119"/>
        <end position="145"/>
    </location>
</feature>
<dbReference type="UniPathway" id="UPA00148">
    <property type="reaction ID" value="UER00211"/>
</dbReference>
<evidence type="ECO:0000256" key="12">
    <source>
        <dbReference type="ARBA" id="ARBA00025705"/>
    </source>
</evidence>
<name>A0A1A7NUD1_9PAST</name>
<dbReference type="GO" id="GO:0004851">
    <property type="term" value="F:uroporphyrin-III C-methyltransferase activity"/>
    <property type="evidence" value="ECO:0007669"/>
    <property type="project" value="UniProtKB-UniRule"/>
</dbReference>
<evidence type="ECO:0000256" key="11">
    <source>
        <dbReference type="ARBA" id="ARBA00023268"/>
    </source>
</evidence>
<evidence type="ECO:0000256" key="2">
    <source>
        <dbReference type="ARBA" id="ARBA00005879"/>
    </source>
</evidence>
<comment type="pathway">
    <text evidence="14 15">Cofactor biosynthesis; adenosylcobalamin biosynthesis; precorrin-2 from uroporphyrinogen III: step 1/1.</text>
</comment>
<dbReference type="Proteomes" id="UP000243558">
    <property type="component" value="Unassembled WGS sequence"/>
</dbReference>
<keyword evidence="15" id="KW-0597">Phosphoprotein</keyword>
<comment type="function">
    <text evidence="15">Multifunctional enzyme that catalyzes the SAM-dependent methylations of uroporphyrinogen III at position C-2 and C-7 to form precorrin-2 via precorrin-1. Then it catalyzes the NAD-dependent ring dehydrogenation of precorrin-2 to yield sirohydrochlorin. Finally, it catalyzes the ferrochelation of sirohydrochlorin to yield siroheme.</text>
</comment>
<comment type="pathway">
    <text evidence="15">Porphyrin-containing compound metabolism; siroheme biosynthesis; siroheme from sirohydrochlorin: step 1/1.</text>
</comment>
<dbReference type="InterPro" id="IPR000878">
    <property type="entry name" value="4pyrrol_Mease"/>
</dbReference>
<reference evidence="21 22" key="1">
    <citation type="submission" date="2014-11" db="EMBL/GenBank/DDBJ databases">
        <title>Pan-genome of Gallibacterium spp.</title>
        <authorList>
            <person name="Kudirkiene E."/>
            <person name="Bojesen A.M."/>
        </authorList>
    </citation>
    <scope>NUCLEOTIDE SEQUENCE [LARGE SCALE GENOMIC DNA]</scope>
    <source>
        <strain evidence="21 22">F151</strain>
    </source>
</reference>
<dbReference type="NCBIfam" id="TIGR01470">
    <property type="entry name" value="cysG_Nterm"/>
    <property type="match status" value="1"/>
</dbReference>
<feature type="region of interest" description="Precorrin-2 dehydrogenase / sirohydrochlorin ferrochelatase" evidence="15">
    <location>
        <begin position="1"/>
        <end position="204"/>
    </location>
</feature>
<dbReference type="GO" id="GO:0043115">
    <property type="term" value="F:precorrin-2 dehydrogenase activity"/>
    <property type="evidence" value="ECO:0007669"/>
    <property type="project" value="UniProtKB-UniRule"/>
</dbReference>
<feature type="active site" description="Proton acceptor" evidence="15 16">
    <location>
        <position position="248"/>
    </location>
</feature>
<dbReference type="RefSeq" id="WP_065238925.1">
    <property type="nucleotide sequence ID" value="NZ_JTJM01000011.1"/>
</dbReference>
<evidence type="ECO:0000259" key="19">
    <source>
        <dbReference type="Pfam" id="PF10414"/>
    </source>
</evidence>
<dbReference type="Pfam" id="PF10414">
    <property type="entry name" value="CysG_dimeriser"/>
    <property type="match status" value="1"/>
</dbReference>
<keyword evidence="11 15" id="KW-0511">Multifunctional enzyme</keyword>
<dbReference type="InterPro" id="IPR003043">
    <property type="entry name" value="Uropor_MeTrfase_CS"/>
</dbReference>
<protein>
    <recommendedName>
        <fullName evidence="15">Siroheme synthase</fullName>
    </recommendedName>
    <domain>
        <recommendedName>
            <fullName evidence="15">Uroporphyrinogen-III C-methyltransferase</fullName>
            <shortName evidence="15">Urogen III methylase</shortName>
            <ecNumber evidence="15">2.1.1.107</ecNumber>
        </recommendedName>
        <alternativeName>
            <fullName evidence="15">SUMT</fullName>
        </alternativeName>
        <alternativeName>
            <fullName evidence="15">Uroporphyrinogen III methylase</fullName>
            <shortName evidence="15">UROM</shortName>
        </alternativeName>
    </domain>
    <domain>
        <recommendedName>
            <fullName evidence="15">Precorrin-2 dehydrogenase</fullName>
            <ecNumber evidence="15">1.3.1.76</ecNumber>
        </recommendedName>
    </domain>
    <domain>
        <recommendedName>
            <fullName evidence="15">Sirohydrochlorin ferrochelatase</fullName>
            <ecNumber evidence="15">4.99.1.4</ecNumber>
        </recommendedName>
    </domain>
</protein>
<dbReference type="Gene3D" id="3.40.50.720">
    <property type="entry name" value="NAD(P)-binding Rossmann-like Domain"/>
    <property type="match status" value="1"/>
</dbReference>
<proteinExistence type="inferred from homology"/>
<feature type="binding site" evidence="15">
    <location>
        <begin position="331"/>
        <end position="332"/>
    </location>
    <ligand>
        <name>S-adenosyl-L-methionine</name>
        <dbReference type="ChEBI" id="CHEBI:59789"/>
    </ligand>
</feature>
<dbReference type="AlphaFoldDB" id="A0A1A7NUD1"/>
<feature type="active site" description="Proton donor" evidence="15 16">
    <location>
        <position position="270"/>
    </location>
</feature>
<feature type="binding site" evidence="15">
    <location>
        <begin position="43"/>
        <end position="44"/>
    </location>
    <ligand>
        <name>NAD(+)</name>
        <dbReference type="ChEBI" id="CHEBI:57540"/>
    </ligand>
</feature>
<dbReference type="InterPro" id="IPR036291">
    <property type="entry name" value="NAD(P)-bd_dom_sf"/>
</dbReference>
<evidence type="ECO:0000256" key="3">
    <source>
        <dbReference type="ARBA" id="ARBA00022573"/>
    </source>
</evidence>
<comment type="pathway">
    <text evidence="1 15">Porphyrin-containing compound metabolism; siroheme biosynthesis; sirohydrochlorin from precorrin-2: step 1/1.</text>
</comment>
<feature type="binding site" evidence="15">
    <location>
        <position position="306"/>
    </location>
    <ligand>
        <name>S-adenosyl-L-methionine</name>
        <dbReference type="ChEBI" id="CHEBI:59789"/>
    </ligand>
</feature>
<comment type="caution">
    <text evidence="21">The sequence shown here is derived from an EMBL/GenBank/DDBJ whole genome shotgun (WGS) entry which is preliminary data.</text>
</comment>
<evidence type="ECO:0000256" key="1">
    <source>
        <dbReference type="ARBA" id="ARBA00005010"/>
    </source>
</evidence>
<gene>
    <name evidence="15" type="primary">cysG</name>
    <name evidence="21" type="ORF">QV01_03205</name>
</gene>
<keyword evidence="9 15" id="KW-0456">Lyase</keyword>
<dbReference type="InterPro" id="IPR028281">
    <property type="entry name" value="Sirohaem_synthase_central"/>
</dbReference>
<evidence type="ECO:0000256" key="17">
    <source>
        <dbReference type="RuleBase" id="RU003960"/>
    </source>
</evidence>
<dbReference type="NCBIfam" id="NF004790">
    <property type="entry name" value="PRK06136.1"/>
    <property type="match status" value="1"/>
</dbReference>
<dbReference type="GO" id="GO:0051287">
    <property type="term" value="F:NAD binding"/>
    <property type="evidence" value="ECO:0007669"/>
    <property type="project" value="InterPro"/>
</dbReference>
<evidence type="ECO:0000313" key="22">
    <source>
        <dbReference type="Proteomes" id="UP000243558"/>
    </source>
</evidence>
<evidence type="ECO:0000256" key="13">
    <source>
        <dbReference type="ARBA" id="ARBA00047561"/>
    </source>
</evidence>
<dbReference type="EMBL" id="JTJM01000011">
    <property type="protein sequence ID" value="OBW93111.1"/>
    <property type="molecule type" value="Genomic_DNA"/>
</dbReference>
<comment type="pathway">
    <text evidence="12 15">Porphyrin-containing compound metabolism; siroheme biosynthesis; precorrin-2 from uroporphyrinogen III: step 1/1.</text>
</comment>
<dbReference type="Gene3D" id="3.30.160.110">
    <property type="entry name" value="Siroheme synthase, domain 2"/>
    <property type="match status" value="1"/>
</dbReference>
<keyword evidence="4 15" id="KW-0489">Methyltransferase</keyword>
<dbReference type="GO" id="GO:0009236">
    <property type="term" value="P:cobalamin biosynthetic process"/>
    <property type="evidence" value="ECO:0007669"/>
    <property type="project" value="UniProtKB-UniRule"/>
</dbReference>
<dbReference type="InterPro" id="IPR006366">
    <property type="entry name" value="CobA/CysG_C"/>
</dbReference>
<dbReference type="FunFam" id="3.30.950.10:FF:000001">
    <property type="entry name" value="Siroheme synthase"/>
    <property type="match status" value="1"/>
</dbReference>
<dbReference type="Gene3D" id="3.40.1010.10">
    <property type="entry name" value="Cobalt-precorrin-4 Transmethylase, Domain 1"/>
    <property type="match status" value="1"/>
</dbReference>
<dbReference type="Gene3D" id="1.10.8.210">
    <property type="entry name" value="Sirohaem synthase, dimerisation domain"/>
    <property type="match status" value="1"/>
</dbReference>
<dbReference type="InterPro" id="IPR050161">
    <property type="entry name" value="Siro_Cobalamin_biosynth"/>
</dbReference>
<dbReference type="EC" id="4.99.1.4" evidence="15"/>
<feature type="domain" description="Tetrapyrrole methylase" evidence="18">
    <location>
        <begin position="218"/>
        <end position="427"/>
    </location>
</feature>
<dbReference type="Pfam" id="PF13241">
    <property type="entry name" value="NAD_binding_7"/>
    <property type="match status" value="1"/>
</dbReference>
<dbReference type="SUPFAM" id="SSF75615">
    <property type="entry name" value="Siroheme synthase middle domains-like"/>
    <property type="match status" value="1"/>
</dbReference>
<dbReference type="PANTHER" id="PTHR45790">
    <property type="entry name" value="SIROHEME SYNTHASE-RELATED"/>
    <property type="match status" value="1"/>
</dbReference>
<keyword evidence="3 15" id="KW-0169">Cobalamin biosynthesis</keyword>
<evidence type="ECO:0000256" key="9">
    <source>
        <dbReference type="ARBA" id="ARBA00023239"/>
    </source>
</evidence>
<evidence type="ECO:0000256" key="15">
    <source>
        <dbReference type="HAMAP-Rule" id="MF_01646"/>
    </source>
</evidence>
<dbReference type="OrthoDB" id="9815856at2"/>
<sequence>MQYLPIFIDLKDKEVLVVGGGHIAKRKIDLLRQAHAKIQVVAEQLSSPLHTLWQTGQINWLSKQFSAEQLATVSLVVVATNDAALNQQVYQLAQQQNRLVNTVDDQAHCSFIFPSIIDRSPVQIAISSAGTAPVLTRLLREKLEALLPQHLSTMAEIAGRWRGKVKATISQLKQRRYFWETLFNHSQFQRLTQNQQVEQAEQFIAEQLQQRPAQLGEVTLVGAGPGDAGLLTLKGLQAIQQADVVLYDALISPQILDLVRRDADRVLVGKRAGKPSISQTQINNLLISYAKQGKRVVRLKGGDPFVFGRGGEELQALNQANIPFSVVPGVTAAVGATAYAGIPLTHRDYAQSVTFITGHRQADGNPLAWRSLAQPHTTLVVYMGTIKASEIQTNLLAYGRRADTPVAVISQGTLVQQQTQIGTLDTLTQLAEQAEKPALLVIGEVVALQQQLQWFGQTATYTTPITLQQKVA</sequence>
<feature type="binding site" evidence="15">
    <location>
        <position position="383"/>
    </location>
    <ligand>
        <name>S-adenosyl-L-methionine</name>
        <dbReference type="ChEBI" id="CHEBI:59789"/>
    </ligand>
</feature>
<dbReference type="FunFam" id="3.40.1010.10:FF:000001">
    <property type="entry name" value="Siroheme synthase"/>
    <property type="match status" value="1"/>
</dbReference>
<dbReference type="Gene3D" id="3.30.950.10">
    <property type="entry name" value="Methyltransferase, Cobalt-precorrin-4 Transmethylase, Domain 2"/>
    <property type="match status" value="1"/>
</dbReference>
<evidence type="ECO:0000259" key="18">
    <source>
        <dbReference type="Pfam" id="PF00590"/>
    </source>
</evidence>
<comment type="catalytic activity">
    <reaction evidence="13 15">
        <text>precorrin-2 + NAD(+) = sirohydrochlorin + NADH + 2 H(+)</text>
        <dbReference type="Rhea" id="RHEA:15613"/>
        <dbReference type="ChEBI" id="CHEBI:15378"/>
        <dbReference type="ChEBI" id="CHEBI:57540"/>
        <dbReference type="ChEBI" id="CHEBI:57945"/>
        <dbReference type="ChEBI" id="CHEBI:58351"/>
        <dbReference type="ChEBI" id="CHEBI:58827"/>
        <dbReference type="EC" id="1.3.1.76"/>
    </reaction>
</comment>
<keyword evidence="8 15" id="KW-0520">NAD</keyword>
<comment type="similarity">
    <text evidence="15">In the N-terminal section; belongs to the precorrin-2 dehydrogenase / sirohydrochlorin ferrochelatase family.</text>
</comment>
<evidence type="ECO:0000256" key="10">
    <source>
        <dbReference type="ARBA" id="ARBA00023244"/>
    </source>
</evidence>
<organism evidence="21 22">
    <name type="scientific">Gallibacterium genomosp. 3</name>
    <dbReference type="NCBI Taxonomy" id="505345"/>
    <lineage>
        <taxon>Bacteria</taxon>
        <taxon>Pseudomonadati</taxon>
        <taxon>Pseudomonadota</taxon>
        <taxon>Gammaproteobacteria</taxon>
        <taxon>Pasteurellales</taxon>
        <taxon>Pasteurellaceae</taxon>
        <taxon>Gallibacterium</taxon>
    </lineage>
</organism>
<evidence type="ECO:0000256" key="5">
    <source>
        <dbReference type="ARBA" id="ARBA00022679"/>
    </source>
</evidence>
<feature type="region of interest" description="Uroporphyrinogen-III C-methyltransferase" evidence="15">
    <location>
        <begin position="216"/>
        <end position="472"/>
    </location>
</feature>
<dbReference type="GO" id="GO:0051266">
    <property type="term" value="F:sirohydrochlorin ferrochelatase activity"/>
    <property type="evidence" value="ECO:0007669"/>
    <property type="project" value="UniProtKB-EC"/>
</dbReference>
<keyword evidence="10 15" id="KW-0627">Porphyrin biosynthesis</keyword>
<feature type="binding site" evidence="15">
    <location>
        <position position="412"/>
    </location>
    <ligand>
        <name>S-adenosyl-L-methionine</name>
        <dbReference type="ChEBI" id="CHEBI:59789"/>
    </ligand>
</feature>
<keyword evidence="22" id="KW-1185">Reference proteome</keyword>
<dbReference type="Pfam" id="PF14824">
    <property type="entry name" value="Sirohm_synth_M"/>
    <property type="match status" value="1"/>
</dbReference>
<accession>A0A1A7NUD1</accession>
<evidence type="ECO:0000256" key="16">
    <source>
        <dbReference type="PIRSR" id="PIRSR036426-1"/>
    </source>
</evidence>
<comment type="catalytic activity">
    <reaction evidence="15">
        <text>uroporphyrinogen III + 2 S-adenosyl-L-methionine = precorrin-2 + 2 S-adenosyl-L-homocysteine + H(+)</text>
        <dbReference type="Rhea" id="RHEA:32459"/>
        <dbReference type="ChEBI" id="CHEBI:15378"/>
        <dbReference type="ChEBI" id="CHEBI:57308"/>
        <dbReference type="ChEBI" id="CHEBI:57856"/>
        <dbReference type="ChEBI" id="CHEBI:58827"/>
        <dbReference type="ChEBI" id="CHEBI:59789"/>
        <dbReference type="EC" id="2.1.1.107"/>
    </reaction>
</comment>
<comment type="similarity">
    <text evidence="2 17">Belongs to the precorrin methyltransferase family.</text>
</comment>
<dbReference type="InterPro" id="IPR012409">
    <property type="entry name" value="Sirohaem_synth"/>
</dbReference>
<feature type="binding site" evidence="15">
    <location>
        <begin position="22"/>
        <end position="23"/>
    </location>
    <ligand>
        <name>NAD(+)</name>
        <dbReference type="ChEBI" id="CHEBI:57540"/>
    </ligand>
</feature>
<feature type="modified residue" description="Phosphoserine" evidence="15">
    <location>
        <position position="128"/>
    </location>
</feature>
<keyword evidence="7 15" id="KW-0560">Oxidoreductase</keyword>
<feature type="binding site" evidence="15">
    <location>
        <begin position="301"/>
        <end position="303"/>
    </location>
    <ligand>
        <name>S-adenosyl-L-methionine</name>
        <dbReference type="ChEBI" id="CHEBI:59789"/>
    </ligand>
</feature>
<dbReference type="UniPathway" id="UPA00262">
    <property type="reaction ID" value="UER00211"/>
</dbReference>
<dbReference type="PROSITE" id="PS00839">
    <property type="entry name" value="SUMT_1"/>
    <property type="match status" value="1"/>
</dbReference>
<dbReference type="InterPro" id="IPR006367">
    <property type="entry name" value="Sirohaem_synthase_N"/>
</dbReference>
<dbReference type="NCBIfam" id="TIGR01469">
    <property type="entry name" value="cobA_cysG_Cterm"/>
    <property type="match status" value="1"/>
</dbReference>
<dbReference type="InterPro" id="IPR019478">
    <property type="entry name" value="Sirohaem_synthase_dimer_dom"/>
</dbReference>
<feature type="binding site" evidence="15">
    <location>
        <position position="225"/>
    </location>
    <ligand>
        <name>S-adenosyl-L-methionine</name>
        <dbReference type="ChEBI" id="CHEBI:59789"/>
    </ligand>
</feature>
<dbReference type="SUPFAM" id="SSF53790">
    <property type="entry name" value="Tetrapyrrole methylase"/>
    <property type="match status" value="1"/>
</dbReference>
<dbReference type="CDD" id="cd11642">
    <property type="entry name" value="SUMT"/>
    <property type="match status" value="1"/>
</dbReference>
<keyword evidence="6 15" id="KW-0949">S-adenosyl-L-methionine</keyword>
<dbReference type="EC" id="2.1.1.107" evidence="15"/>
<evidence type="ECO:0000256" key="8">
    <source>
        <dbReference type="ARBA" id="ARBA00023027"/>
    </source>
</evidence>
<comment type="catalytic activity">
    <reaction evidence="15">
        <text>siroheme + 2 H(+) = sirohydrochlorin + Fe(2+)</text>
        <dbReference type="Rhea" id="RHEA:24360"/>
        <dbReference type="ChEBI" id="CHEBI:15378"/>
        <dbReference type="ChEBI" id="CHEBI:29033"/>
        <dbReference type="ChEBI" id="CHEBI:58351"/>
        <dbReference type="ChEBI" id="CHEBI:60052"/>
        <dbReference type="EC" id="4.99.1.4"/>
    </reaction>
</comment>
<dbReference type="InterPro" id="IPR014776">
    <property type="entry name" value="4pyrrole_Mease_sub2"/>
</dbReference>
<dbReference type="PANTHER" id="PTHR45790:SF1">
    <property type="entry name" value="SIROHEME SYNTHASE"/>
    <property type="match status" value="1"/>
</dbReference>
<keyword evidence="5 15" id="KW-0808">Transferase</keyword>
<dbReference type="GO" id="GO:0019354">
    <property type="term" value="P:siroheme biosynthetic process"/>
    <property type="evidence" value="ECO:0007669"/>
    <property type="project" value="UniProtKB-UniRule"/>
</dbReference>
<dbReference type="HAMAP" id="MF_01646">
    <property type="entry name" value="Siroheme_synth"/>
    <property type="match status" value="1"/>
</dbReference>
<evidence type="ECO:0000256" key="14">
    <source>
        <dbReference type="ARBA" id="ARBA00060548"/>
    </source>
</evidence>
<evidence type="ECO:0000256" key="6">
    <source>
        <dbReference type="ARBA" id="ARBA00022691"/>
    </source>
</evidence>
<dbReference type="InterPro" id="IPR035996">
    <property type="entry name" value="4pyrrol_Methylase_sf"/>
</dbReference>
<evidence type="ECO:0000259" key="20">
    <source>
        <dbReference type="Pfam" id="PF14824"/>
    </source>
</evidence>
<evidence type="ECO:0000313" key="21">
    <source>
        <dbReference type="EMBL" id="OBW93111.1"/>
    </source>
</evidence>
<comment type="pathway">
    <text evidence="15">Cofactor biosynthesis; adenosylcobalamin biosynthesis; sirohydrochlorin from precorrin-2: step 1/1.</text>
</comment>
<dbReference type="PIRSF" id="PIRSF036426">
    <property type="entry name" value="Sirohaem_synth"/>
    <property type="match status" value="1"/>
</dbReference>
<dbReference type="NCBIfam" id="NF007922">
    <property type="entry name" value="PRK10637.1"/>
    <property type="match status" value="1"/>
</dbReference>
<dbReference type="FunFam" id="3.30.160.110:FF:000001">
    <property type="entry name" value="Siroheme synthase"/>
    <property type="match status" value="1"/>
</dbReference>
<comment type="similarity">
    <text evidence="15">In the C-terminal section; belongs to the precorrin methyltransferase family.</text>
</comment>
<evidence type="ECO:0000256" key="7">
    <source>
        <dbReference type="ARBA" id="ARBA00023002"/>
    </source>
</evidence>
<dbReference type="PROSITE" id="PS00840">
    <property type="entry name" value="SUMT_2"/>
    <property type="match status" value="1"/>
</dbReference>
<dbReference type="EC" id="1.3.1.76" evidence="15"/>
<dbReference type="InterPro" id="IPR014777">
    <property type="entry name" value="4pyrrole_Mease_sub1"/>
</dbReference>
<dbReference type="Pfam" id="PF00590">
    <property type="entry name" value="TP_methylase"/>
    <property type="match status" value="1"/>
</dbReference>
<feature type="domain" description="Sirohaem synthase dimerisation" evidence="19">
    <location>
        <begin position="150"/>
        <end position="208"/>
    </location>
</feature>
<dbReference type="SUPFAM" id="SSF51735">
    <property type="entry name" value="NAD(P)-binding Rossmann-fold domains"/>
    <property type="match status" value="1"/>
</dbReference>